<sequence>MSRNIDITEPMDVEINGTDYTLTIQITGRVLEQTRHDPAEVPAIVCKRAEWWDDEAEENRETQDASVCAALLLSVESQVQEWATDTAREHIEWLEHEDYVDSGEHALGRWE</sequence>
<dbReference type="EMBL" id="KR029591">
    <property type="protein sequence ID" value="AKH47303.1"/>
    <property type="molecule type" value="Genomic_DNA"/>
</dbReference>
<organism evidence="1">
    <name type="scientific">uncultured marine virus</name>
    <dbReference type="NCBI Taxonomy" id="186617"/>
    <lineage>
        <taxon>Viruses</taxon>
        <taxon>environmental samples</taxon>
    </lineage>
</organism>
<reference evidence="1" key="1">
    <citation type="journal article" date="2015" name="Front. Microbiol.">
        <title>Combining genomic sequencing methods to explore viral diversity and reveal potential virus-host interactions.</title>
        <authorList>
            <person name="Chow C.E."/>
            <person name="Winget D.M."/>
            <person name="White R.A.III."/>
            <person name="Hallam S.J."/>
            <person name="Suttle C.A."/>
        </authorList>
    </citation>
    <scope>NUCLEOTIDE SEQUENCE</scope>
    <source>
        <strain evidence="1">H4084949</strain>
    </source>
</reference>
<reference evidence="1" key="2">
    <citation type="submission" date="2015-03" db="EMBL/GenBank/DDBJ databases">
        <authorList>
            <person name="Chow C.-E.T."/>
            <person name="Winget D.M."/>
            <person name="White R.A.III."/>
            <person name="Hallam S.J."/>
            <person name="Suttle C.A."/>
        </authorList>
    </citation>
    <scope>NUCLEOTIDE SEQUENCE</scope>
    <source>
        <strain evidence="1">H4084949</strain>
    </source>
</reference>
<protein>
    <submittedName>
        <fullName evidence="1">Uncharacterized protein</fullName>
    </submittedName>
</protein>
<proteinExistence type="predicted"/>
<evidence type="ECO:0000313" key="1">
    <source>
        <dbReference type="EMBL" id="AKH47303.1"/>
    </source>
</evidence>
<name>A0A0F7L6W1_9VIRU</name>
<accession>A0A0F7L6W1</accession>